<evidence type="ECO:0000259" key="2">
    <source>
        <dbReference type="SMART" id="SM00605"/>
    </source>
</evidence>
<dbReference type="PANTHER" id="PTHR47629:SF10">
    <property type="entry name" value="PAN-3 DOMAIN-CONTAINING PROTEIN"/>
    <property type="match status" value="1"/>
</dbReference>
<dbReference type="OrthoDB" id="5904271at2759"/>
<dbReference type="AlphaFoldDB" id="O44831"/>
<dbReference type="WormBase" id="F54D12.7">
    <property type="protein sequence ID" value="CE54031"/>
    <property type="gene ID" value="WBGene00018820"/>
</dbReference>
<dbReference type="eggNOG" id="ENOG502THZD">
    <property type="taxonomic scope" value="Eukaryota"/>
</dbReference>
<protein>
    <submittedName>
        <fullName evidence="3">PAN-3 domain-containing protein</fullName>
    </submittedName>
</protein>
<evidence type="ECO:0000313" key="3">
    <source>
        <dbReference type="EMBL" id="CCD71786.2"/>
    </source>
</evidence>
<reference evidence="3 4" key="1">
    <citation type="journal article" date="1998" name="Science">
        <title>Genome sequence of the nematode C. elegans: a platform for investigating biology.</title>
        <authorList>
            <consortium name="The C. elegans sequencing consortium"/>
            <person name="Sulson J.E."/>
            <person name="Waterston R."/>
        </authorList>
    </citation>
    <scope>NUCLEOTIDE SEQUENCE [LARGE SCALE GENOMIC DNA]</scope>
    <source>
        <strain evidence="3 4">Bristol N2</strain>
    </source>
</reference>
<dbReference type="InterPro" id="IPR006583">
    <property type="entry name" value="PAN-3_domain"/>
</dbReference>
<proteinExistence type="predicted"/>
<sequence>MCVLLLVLLQISISSSKMIIVRGAPEKSTSYPTQLYTGLNYTTCTSKCASSDNCILSYSNSSGYCLLYAVGDIILVRNDQDIFSSGNESVSFKILNSPAKCADRAEDMLLGITNEYNKNNIESYEIQVSEIAGISYYSINYEYTFTDGCNNWLNPTPTCQNCNKTMFSFSALPSANESTSLIVTSWNDCLFYCYSNPTCFMVYIKIFPTCKVVEYGNTTGWTYREAQMPVGNSFLYMGVKYVLDRISCQFNISSLYTGQTYNPDSKINYMQFQGSTTGSTVSLIFYPW</sequence>
<dbReference type="SMART" id="SM00605">
    <property type="entry name" value="CW"/>
    <property type="match status" value="1"/>
</dbReference>
<dbReference type="EMBL" id="BX284602">
    <property type="protein sequence ID" value="CCD71786.2"/>
    <property type="molecule type" value="Genomic_DNA"/>
</dbReference>
<dbReference type="PaxDb" id="6239-F54D12.7"/>
<organism evidence="3 4">
    <name type="scientific">Caenorhabditis elegans</name>
    <dbReference type="NCBI Taxonomy" id="6239"/>
    <lineage>
        <taxon>Eukaryota</taxon>
        <taxon>Metazoa</taxon>
        <taxon>Ecdysozoa</taxon>
        <taxon>Nematoda</taxon>
        <taxon>Chromadorea</taxon>
        <taxon>Rhabditida</taxon>
        <taxon>Rhabditina</taxon>
        <taxon>Rhabditomorpha</taxon>
        <taxon>Rhabditoidea</taxon>
        <taxon>Rhabditidae</taxon>
        <taxon>Peloderinae</taxon>
        <taxon>Caenorhabditis</taxon>
    </lineage>
</organism>
<feature type="domain" description="PAN-3" evidence="2">
    <location>
        <begin position="1"/>
        <end position="145"/>
    </location>
</feature>
<evidence type="ECO:0000313" key="5">
    <source>
        <dbReference type="WormBase" id="F54D12.7"/>
    </source>
</evidence>
<dbReference type="STRING" id="6239.F54D12.7.1"/>
<dbReference type="AGR" id="WB:WBGene00018820"/>
<dbReference type="PIR" id="T32820">
    <property type="entry name" value="T32820"/>
</dbReference>
<name>O44831_CAEEL</name>
<evidence type="ECO:0000256" key="1">
    <source>
        <dbReference type="SAM" id="SignalP"/>
    </source>
</evidence>
<dbReference type="UCSC" id="F54D12.7">
    <property type="organism name" value="c. elegans"/>
</dbReference>
<dbReference type="HOGENOM" id="CLU_628875_0_0_1"/>
<accession>O44831</accession>
<dbReference type="FunCoup" id="O44831">
    <property type="interactions" value="309"/>
</dbReference>
<keyword evidence="1" id="KW-0732">Signal</keyword>
<keyword evidence="4" id="KW-1185">Reference proteome</keyword>
<dbReference type="PANTHER" id="PTHR47629">
    <property type="entry name" value="C-TYPE LECTIN-RELATED"/>
    <property type="match status" value="1"/>
</dbReference>
<feature type="chain" id="PRO_5024927272" evidence="1">
    <location>
        <begin position="17"/>
        <end position="288"/>
    </location>
</feature>
<dbReference type="Pfam" id="PF08277">
    <property type="entry name" value="PAN_3"/>
    <property type="match status" value="2"/>
</dbReference>
<dbReference type="InParanoid" id="O44831"/>
<dbReference type="Proteomes" id="UP000001940">
    <property type="component" value="Chromosome II"/>
</dbReference>
<dbReference type="PhylomeDB" id="O44831"/>
<gene>
    <name evidence="3" type="ORF">CELE_F54D12.7</name>
    <name evidence="3 5" type="ORF">F54D12.7</name>
</gene>
<evidence type="ECO:0000313" key="4">
    <source>
        <dbReference type="Proteomes" id="UP000001940"/>
    </source>
</evidence>
<feature type="signal peptide" evidence="1">
    <location>
        <begin position="1"/>
        <end position="16"/>
    </location>
</feature>